<evidence type="ECO:0000256" key="3">
    <source>
        <dbReference type="SAM" id="SignalP"/>
    </source>
</evidence>
<dbReference type="Gene3D" id="3.10.105.10">
    <property type="entry name" value="Dipeptide-binding Protein, Domain 3"/>
    <property type="match status" value="1"/>
</dbReference>
<feature type="chain" id="PRO_5012215730" evidence="3">
    <location>
        <begin position="27"/>
        <end position="639"/>
    </location>
</feature>
<dbReference type="STRING" id="560819.SAMN05428998_10835"/>
<dbReference type="CDD" id="cd08500">
    <property type="entry name" value="PBP2_NikA_DppA_OppA_like_4"/>
    <property type="match status" value="1"/>
</dbReference>
<keyword evidence="6" id="KW-1185">Reference proteome</keyword>
<evidence type="ECO:0000256" key="1">
    <source>
        <dbReference type="ARBA" id="ARBA00004418"/>
    </source>
</evidence>
<evidence type="ECO:0000256" key="2">
    <source>
        <dbReference type="ARBA" id="ARBA00005695"/>
    </source>
</evidence>
<dbReference type="SUPFAM" id="SSF53850">
    <property type="entry name" value="Periplasmic binding protein-like II"/>
    <property type="match status" value="1"/>
</dbReference>
<dbReference type="RefSeq" id="WP_085122929.1">
    <property type="nucleotide sequence ID" value="NZ_FWZX01000008.1"/>
</dbReference>
<dbReference type="InterPro" id="IPR039424">
    <property type="entry name" value="SBP_5"/>
</dbReference>
<feature type="domain" description="Solute-binding protein family 5" evidence="4">
    <location>
        <begin position="101"/>
        <end position="507"/>
    </location>
</feature>
<keyword evidence="3" id="KW-0732">Signal</keyword>
<dbReference type="AlphaFoldDB" id="A0A1Y6BQF6"/>
<comment type="similarity">
    <text evidence="2">Belongs to the bacterial solute-binding protein 5 family.</text>
</comment>
<feature type="signal peptide" evidence="3">
    <location>
        <begin position="1"/>
        <end position="26"/>
    </location>
</feature>
<dbReference type="Gene3D" id="3.40.190.10">
    <property type="entry name" value="Periplasmic binding protein-like II"/>
    <property type="match status" value="1"/>
</dbReference>
<evidence type="ECO:0000313" key="6">
    <source>
        <dbReference type="Proteomes" id="UP000192917"/>
    </source>
</evidence>
<reference evidence="5 6" key="1">
    <citation type="submission" date="2017-04" db="EMBL/GenBank/DDBJ databases">
        <authorList>
            <person name="Afonso C.L."/>
            <person name="Miller P.J."/>
            <person name="Scott M.A."/>
            <person name="Spackman E."/>
            <person name="Goraichik I."/>
            <person name="Dimitrov K.M."/>
            <person name="Suarez D.L."/>
            <person name="Swayne D.E."/>
        </authorList>
    </citation>
    <scope>NUCLEOTIDE SEQUENCE [LARGE SCALE GENOMIC DNA]</scope>
    <source>
        <strain evidence="5 6">USBA 355</strain>
    </source>
</reference>
<gene>
    <name evidence="5" type="ORF">SAMN05428998_10835</name>
</gene>
<evidence type="ECO:0000313" key="5">
    <source>
        <dbReference type="EMBL" id="SMF23688.1"/>
    </source>
</evidence>
<dbReference type="PANTHER" id="PTHR30290:SF62">
    <property type="entry name" value="OLIGOPEPTIDE ABC TRANSPORTER, PERIPLASMIC OLIGOPEPTIDE-BINDING PROTEIN"/>
    <property type="match status" value="1"/>
</dbReference>
<accession>A0A1Y6BQF6</accession>
<dbReference type="EMBL" id="FWZX01000008">
    <property type="protein sequence ID" value="SMF23688.1"/>
    <property type="molecule type" value="Genomic_DNA"/>
</dbReference>
<protein>
    <submittedName>
        <fullName evidence="5">Peptide/nickel transport system substrate-binding protein</fullName>
    </submittedName>
</protein>
<proteinExistence type="inferred from homology"/>
<sequence>MPALRHLAPALLLGLLAALASGPAGAAGEPPALAARVAAGDLPPLAGRLPAEPRRDLPKRSDWQPGRYGGSLTMLVRGGRDARSLSVFGYSRLVVWNEALELVPDLLLAFKVEEGRRFTLTLRRGHRWSDGAPFTSDDFRFWWREVASNPLLSPAGLPAELLVEGQPPSVTFPDERTVVYEWARPNARFLPTLAGTAPLTLFRPAHYLKRFHPDFTDPAALDAEARAAGLPGWAALFEARDAEGLLTNPERPTLDPWIVTTAPPTDRWHAVRNPFFHRVDGQGRQLPYLDAVDLVVASQALIAGKTATGESDLQAVGLALPDYPLLQSSAARAGIELRLWPIGRGAQLALYPNLNAADPVWRRLLRQADFRRALSLGIDRQQISTVVFKGLAIGGNDSLLPGSPLYRPMLRNAYANHDPARANALLDGLGLTARTADGWRALPDGRPLTLVIETGRVDPSETDVLELVQSDLKALGIQVLVADRGRSNLRARVASGETVMSLFYGLANGLATAESDPAELAPTDGKQNQWPLWGLWTATGGRSGERPEDAKVLRLLQLYRDWSEAASPDARRLAWEAMLAIRAEELFTIGLVAGVPQPVAVRRGLRNVPGTAPYLYEPGAYFGRYRPDTFWFEADKIRK</sequence>
<organism evidence="5 6">
    <name type="scientific">Tistlia consotensis USBA 355</name>
    <dbReference type="NCBI Taxonomy" id="560819"/>
    <lineage>
        <taxon>Bacteria</taxon>
        <taxon>Pseudomonadati</taxon>
        <taxon>Pseudomonadota</taxon>
        <taxon>Alphaproteobacteria</taxon>
        <taxon>Rhodospirillales</taxon>
        <taxon>Rhodovibrionaceae</taxon>
        <taxon>Tistlia</taxon>
    </lineage>
</organism>
<name>A0A1Y6BQF6_9PROT</name>
<dbReference type="GO" id="GO:1904680">
    <property type="term" value="F:peptide transmembrane transporter activity"/>
    <property type="evidence" value="ECO:0007669"/>
    <property type="project" value="TreeGrafter"/>
</dbReference>
<dbReference type="PANTHER" id="PTHR30290">
    <property type="entry name" value="PERIPLASMIC BINDING COMPONENT OF ABC TRANSPORTER"/>
    <property type="match status" value="1"/>
</dbReference>
<dbReference type="Pfam" id="PF00496">
    <property type="entry name" value="SBP_bac_5"/>
    <property type="match status" value="1"/>
</dbReference>
<comment type="subcellular location">
    <subcellularLocation>
        <location evidence="1">Periplasm</location>
    </subcellularLocation>
</comment>
<dbReference type="Proteomes" id="UP000192917">
    <property type="component" value="Unassembled WGS sequence"/>
</dbReference>
<evidence type="ECO:0000259" key="4">
    <source>
        <dbReference type="Pfam" id="PF00496"/>
    </source>
</evidence>
<dbReference type="GO" id="GO:0015833">
    <property type="term" value="P:peptide transport"/>
    <property type="evidence" value="ECO:0007669"/>
    <property type="project" value="TreeGrafter"/>
</dbReference>
<dbReference type="InterPro" id="IPR000914">
    <property type="entry name" value="SBP_5_dom"/>
</dbReference>